<gene>
    <name evidence="1" type="ORF">RFI_18076</name>
</gene>
<name>X6N091_RETFI</name>
<evidence type="ECO:0000313" key="2">
    <source>
        <dbReference type="Proteomes" id="UP000023152"/>
    </source>
</evidence>
<organism evidence="1 2">
    <name type="scientific">Reticulomyxa filosa</name>
    <dbReference type="NCBI Taxonomy" id="46433"/>
    <lineage>
        <taxon>Eukaryota</taxon>
        <taxon>Sar</taxon>
        <taxon>Rhizaria</taxon>
        <taxon>Retaria</taxon>
        <taxon>Foraminifera</taxon>
        <taxon>Monothalamids</taxon>
        <taxon>Reticulomyxidae</taxon>
        <taxon>Reticulomyxa</taxon>
    </lineage>
</organism>
<sequence>MIIWVGQYNNMKQHSIGTKISKSQLYETFNKKHIQQLSINRKLLNEELEIIQFIEERIHDNSPIFVNKIRIESSKNNDNVSIAANAITVLNSANVNMHYKDWNHVRFYQICLSKANITKASMNNIYFGEYAYLQDIQEFNFLQGTKILSYSDDNTNRMWDT</sequence>
<keyword evidence="2" id="KW-1185">Reference proteome</keyword>
<dbReference type="EMBL" id="ASPP01013962">
    <property type="protein sequence ID" value="ETO19159.1"/>
    <property type="molecule type" value="Genomic_DNA"/>
</dbReference>
<dbReference type="OrthoDB" id="2396974at2759"/>
<protein>
    <submittedName>
        <fullName evidence="1">Uncharacterized protein</fullName>
    </submittedName>
</protein>
<dbReference type="Proteomes" id="UP000023152">
    <property type="component" value="Unassembled WGS sequence"/>
</dbReference>
<accession>X6N091</accession>
<comment type="caution">
    <text evidence="1">The sequence shown here is derived from an EMBL/GenBank/DDBJ whole genome shotgun (WGS) entry which is preliminary data.</text>
</comment>
<reference evidence="1 2" key="1">
    <citation type="journal article" date="2013" name="Curr. Biol.">
        <title>The Genome of the Foraminiferan Reticulomyxa filosa.</title>
        <authorList>
            <person name="Glockner G."/>
            <person name="Hulsmann N."/>
            <person name="Schleicher M."/>
            <person name="Noegel A.A."/>
            <person name="Eichinger L."/>
            <person name="Gallinger C."/>
            <person name="Pawlowski J."/>
            <person name="Sierra R."/>
            <person name="Euteneuer U."/>
            <person name="Pillet L."/>
            <person name="Moustafa A."/>
            <person name="Platzer M."/>
            <person name="Groth M."/>
            <person name="Szafranski K."/>
            <person name="Schliwa M."/>
        </authorList>
    </citation>
    <scope>NUCLEOTIDE SEQUENCE [LARGE SCALE GENOMIC DNA]</scope>
</reference>
<proteinExistence type="predicted"/>
<dbReference type="AlphaFoldDB" id="X6N091"/>
<evidence type="ECO:0000313" key="1">
    <source>
        <dbReference type="EMBL" id="ETO19159.1"/>
    </source>
</evidence>